<dbReference type="AlphaFoldDB" id="D8LSF6"/>
<dbReference type="STRING" id="2880.D8LSF6"/>
<dbReference type="Pfam" id="PF13499">
    <property type="entry name" value="EF-hand_7"/>
    <property type="match status" value="1"/>
</dbReference>
<keyword evidence="5" id="KW-1185">Reference proteome</keyword>
<dbReference type="InterPro" id="IPR052603">
    <property type="entry name" value="EFCB6"/>
</dbReference>
<evidence type="ECO:0000313" key="4">
    <source>
        <dbReference type="EMBL" id="CBN75213.1"/>
    </source>
</evidence>
<accession>D8LSF6</accession>
<feature type="domain" description="EF-hand" evidence="3">
    <location>
        <begin position="445"/>
        <end position="480"/>
    </location>
</feature>
<keyword evidence="1" id="KW-0106">Calcium</keyword>
<feature type="region of interest" description="Disordered" evidence="2">
    <location>
        <begin position="478"/>
        <end position="504"/>
    </location>
</feature>
<dbReference type="InterPro" id="IPR002048">
    <property type="entry name" value="EF_hand_dom"/>
</dbReference>
<evidence type="ECO:0000256" key="2">
    <source>
        <dbReference type="SAM" id="MobiDB-lite"/>
    </source>
</evidence>
<name>D8LSF6_ECTSI</name>
<feature type="domain" description="EF-hand" evidence="3">
    <location>
        <begin position="408"/>
        <end position="443"/>
    </location>
</feature>
<dbReference type="GO" id="GO:0005509">
    <property type="term" value="F:calcium ion binding"/>
    <property type="evidence" value="ECO:0007669"/>
    <property type="project" value="InterPro"/>
</dbReference>
<feature type="domain" description="EF-hand" evidence="3">
    <location>
        <begin position="650"/>
        <end position="680"/>
    </location>
</feature>
<dbReference type="PANTHER" id="PTHR20875:SF0">
    <property type="entry name" value="GH12158P"/>
    <property type="match status" value="1"/>
</dbReference>
<gene>
    <name evidence="4" type="ORF">Esi_0072_0074</name>
</gene>
<dbReference type="PROSITE" id="PS00018">
    <property type="entry name" value="EF_HAND_1"/>
    <property type="match status" value="1"/>
</dbReference>
<dbReference type="InterPro" id="IPR018247">
    <property type="entry name" value="EF_Hand_1_Ca_BS"/>
</dbReference>
<protein>
    <recommendedName>
        <fullName evidence="3">EF-hand domain-containing protein</fullName>
    </recommendedName>
</protein>
<dbReference type="PROSITE" id="PS50222">
    <property type="entry name" value="EF_HAND_2"/>
    <property type="match status" value="4"/>
</dbReference>
<feature type="region of interest" description="Disordered" evidence="2">
    <location>
        <begin position="393"/>
        <end position="425"/>
    </location>
</feature>
<evidence type="ECO:0000256" key="1">
    <source>
        <dbReference type="ARBA" id="ARBA00022837"/>
    </source>
</evidence>
<dbReference type="PANTHER" id="PTHR20875">
    <property type="entry name" value="EF-HAND CALCIUM-BINDING DOMAIN-CONTAINING PROTEIN 6-RELATED"/>
    <property type="match status" value="1"/>
</dbReference>
<dbReference type="OrthoDB" id="10406797at2759"/>
<evidence type="ECO:0000313" key="5">
    <source>
        <dbReference type="Proteomes" id="UP000002630"/>
    </source>
</evidence>
<evidence type="ECO:0000259" key="3">
    <source>
        <dbReference type="PROSITE" id="PS50222"/>
    </source>
</evidence>
<dbReference type="CDD" id="cd00051">
    <property type="entry name" value="EFh"/>
    <property type="match status" value="1"/>
</dbReference>
<proteinExistence type="predicted"/>
<feature type="domain" description="EF-hand" evidence="3">
    <location>
        <begin position="927"/>
        <end position="962"/>
    </location>
</feature>
<dbReference type="Proteomes" id="UP000002630">
    <property type="component" value="Linkage Group LG11"/>
</dbReference>
<feature type="compositionally biased region" description="Acidic residues" evidence="2">
    <location>
        <begin position="894"/>
        <end position="903"/>
    </location>
</feature>
<dbReference type="InterPro" id="IPR011992">
    <property type="entry name" value="EF-hand-dom_pair"/>
</dbReference>
<reference evidence="4 5" key="1">
    <citation type="journal article" date="2010" name="Nature">
        <title>The Ectocarpus genome and the independent evolution of multicellularity in brown algae.</title>
        <authorList>
            <person name="Cock J.M."/>
            <person name="Sterck L."/>
            <person name="Rouze P."/>
            <person name="Scornet D."/>
            <person name="Allen A.E."/>
            <person name="Amoutzias G."/>
            <person name="Anthouard V."/>
            <person name="Artiguenave F."/>
            <person name="Aury J.M."/>
            <person name="Badger J.H."/>
            <person name="Beszteri B."/>
            <person name="Billiau K."/>
            <person name="Bonnet E."/>
            <person name="Bothwell J.H."/>
            <person name="Bowler C."/>
            <person name="Boyen C."/>
            <person name="Brownlee C."/>
            <person name="Carrano C.J."/>
            <person name="Charrier B."/>
            <person name="Cho G.Y."/>
            <person name="Coelho S.M."/>
            <person name="Collen J."/>
            <person name="Corre E."/>
            <person name="Da Silva C."/>
            <person name="Delage L."/>
            <person name="Delaroque N."/>
            <person name="Dittami S.M."/>
            <person name="Doulbeau S."/>
            <person name="Elias M."/>
            <person name="Farnham G."/>
            <person name="Gachon C.M."/>
            <person name="Gschloessl B."/>
            <person name="Heesch S."/>
            <person name="Jabbari K."/>
            <person name="Jubin C."/>
            <person name="Kawai H."/>
            <person name="Kimura K."/>
            <person name="Kloareg B."/>
            <person name="Kupper F.C."/>
            <person name="Lang D."/>
            <person name="Le Bail A."/>
            <person name="Leblanc C."/>
            <person name="Lerouge P."/>
            <person name="Lohr M."/>
            <person name="Lopez P.J."/>
            <person name="Martens C."/>
            <person name="Maumus F."/>
            <person name="Michel G."/>
            <person name="Miranda-Saavedra D."/>
            <person name="Morales J."/>
            <person name="Moreau H."/>
            <person name="Motomura T."/>
            <person name="Nagasato C."/>
            <person name="Napoli C.A."/>
            <person name="Nelson D.R."/>
            <person name="Nyvall-Collen P."/>
            <person name="Peters A.F."/>
            <person name="Pommier C."/>
            <person name="Potin P."/>
            <person name="Poulain J."/>
            <person name="Quesneville H."/>
            <person name="Read B."/>
            <person name="Rensing S.A."/>
            <person name="Ritter A."/>
            <person name="Rousvoal S."/>
            <person name="Samanta M."/>
            <person name="Samson G."/>
            <person name="Schroeder D.C."/>
            <person name="Segurens B."/>
            <person name="Strittmatter M."/>
            <person name="Tonon T."/>
            <person name="Tregear J.W."/>
            <person name="Valentin K."/>
            <person name="von Dassow P."/>
            <person name="Yamagishi T."/>
            <person name="Van de Peer Y."/>
            <person name="Wincker P."/>
        </authorList>
    </citation>
    <scope>NUCLEOTIDE SEQUENCE [LARGE SCALE GENOMIC DNA]</scope>
    <source>
        <strain evidence="5">Ec32 / CCAP1310/4</strain>
    </source>
</reference>
<dbReference type="SMART" id="SM00054">
    <property type="entry name" value="EFh"/>
    <property type="match status" value="5"/>
</dbReference>
<dbReference type="EMBL" id="FN649736">
    <property type="protein sequence ID" value="CBN75213.1"/>
    <property type="molecule type" value="Genomic_DNA"/>
</dbReference>
<dbReference type="SUPFAM" id="SSF47473">
    <property type="entry name" value="EF-hand"/>
    <property type="match status" value="3"/>
</dbReference>
<dbReference type="EMBL" id="FN648949">
    <property type="protein sequence ID" value="CBN75213.1"/>
    <property type="molecule type" value="Genomic_DNA"/>
</dbReference>
<dbReference type="InParanoid" id="D8LSF6"/>
<feature type="region of interest" description="Disordered" evidence="2">
    <location>
        <begin position="887"/>
        <end position="908"/>
    </location>
</feature>
<organism evidence="4 5">
    <name type="scientific">Ectocarpus siliculosus</name>
    <name type="common">Brown alga</name>
    <name type="synonym">Conferva siliculosa</name>
    <dbReference type="NCBI Taxonomy" id="2880"/>
    <lineage>
        <taxon>Eukaryota</taxon>
        <taxon>Sar</taxon>
        <taxon>Stramenopiles</taxon>
        <taxon>Ochrophyta</taxon>
        <taxon>PX clade</taxon>
        <taxon>Phaeophyceae</taxon>
        <taxon>Ectocarpales</taxon>
        <taxon>Ectocarpaceae</taxon>
        <taxon>Ectocarpus</taxon>
    </lineage>
</organism>
<feature type="region of interest" description="Disordered" evidence="2">
    <location>
        <begin position="254"/>
        <end position="277"/>
    </location>
</feature>
<dbReference type="Gene3D" id="1.10.238.10">
    <property type="entry name" value="EF-hand"/>
    <property type="match status" value="3"/>
</dbReference>
<sequence length="1003" mass="110005">MVDYASLVAFAKEQPAARRAAAVVSRLRSHLLAVRNGKGLDLRATLEAFAVDDGGGGGRRVLRQPQLEDALRELGFKCTEDEKSALYNRLDLSGGNAGIVCTDLVAFVEGPADYDNGVVDTAIGAVTVASRDEERGVGKLLRRAQATIVEAAQRMDSDFEAFDRPYLCYDWRRTGRVGTAEFVRSTVRCGFPFTRAQAAFLAGVFGDGSDVSYPTFLSWATPGPDGLAASGVGGDLRGTGESASRLQRHPGAAALSALEGGRSASRRGGVKDEEEEAELKVRTALQRMGEDGVARAWEEFERMDPGRRRGGVQEEELVEVLATLGLPVTATDVAGLMRRFTTGTDPQSKSFFLYPRLLQNIATGEHGGNMGSGRPGDILRSIRAELRRLVRRTSTASAAADRGRDGDEGQPGTLRAFESFDRDGSGRVSRRDFRRALRELGFDRLGDEEAAEILDRFDPHGDGNIRYEDFLREIEEGEGDHVRRSPSPRGRKAFDGGGTSGRGRLQASLSRAIDRGIDYRREMELEEEGRSASAGGMGMKEGVVSRQSFRAVMKRIKADLSEGDLADLEKRFAVSSSSSSSNDGGLVGTFSARQGRVAGNAAAGVRYLELLHWGAPGGDSRGGDDETWAAEERLRQMIRRRFDIWIPGTLKKAFRHFDARRKGKVSEPDLSDGLRRLGLELATRQERGLFRTMDLDTQGFLVYPDLVVFARDPNHHDVRDKVLGRLNRVTESRIRGELERRDPSGSGVISEKSLRNILETFGVDLAGADLGRLMHRFDAHENMVEYMAREVENDVWERVAAEMARTQRGTSSARGGFIHGFISDLGRFVDGREEISRRELRRSLELQGGASKLREEEILVLCDSLDLDRRGRVHLSDVRGALTRGAVVARGNSEEESDSDDSSTDSASTATAVLDDLRGLVRAAERERGVDLLESFEHFDRRGQGEVSKDDFWEGLQSLGLGQDLSRSDVSRVVESFQASAPCEMAMAFNWCQGRGCESSLQG</sequence>